<dbReference type="AlphaFoldDB" id="A0A415E4S4"/>
<dbReference type="Gene3D" id="1.10.260.40">
    <property type="entry name" value="lambda repressor-like DNA-binding domains"/>
    <property type="match status" value="1"/>
</dbReference>
<evidence type="ECO:0000313" key="1">
    <source>
        <dbReference type="EMBL" id="RHJ88621.1"/>
    </source>
</evidence>
<dbReference type="InterPro" id="IPR010982">
    <property type="entry name" value="Lambda_DNA-bd_dom_sf"/>
</dbReference>
<comment type="caution">
    <text evidence="1">The sequence shown here is derived from an EMBL/GenBank/DDBJ whole genome shotgun (WGS) entry which is preliminary data.</text>
</comment>
<organism evidence="1 2">
    <name type="scientific">Emergencia timonensis</name>
    <dbReference type="NCBI Taxonomy" id="1776384"/>
    <lineage>
        <taxon>Bacteria</taxon>
        <taxon>Bacillati</taxon>
        <taxon>Bacillota</taxon>
        <taxon>Clostridia</taxon>
        <taxon>Peptostreptococcales</taxon>
        <taxon>Anaerovoracaceae</taxon>
        <taxon>Emergencia</taxon>
    </lineage>
</organism>
<dbReference type="EMBL" id="QRMS01000002">
    <property type="protein sequence ID" value="RHJ88621.1"/>
    <property type="molecule type" value="Genomic_DNA"/>
</dbReference>
<dbReference type="Proteomes" id="UP000284841">
    <property type="component" value="Unassembled WGS sequence"/>
</dbReference>
<dbReference type="GO" id="GO:0003677">
    <property type="term" value="F:DNA binding"/>
    <property type="evidence" value="ECO:0007669"/>
    <property type="project" value="InterPro"/>
</dbReference>
<dbReference type="RefSeq" id="WP_118335308.1">
    <property type="nucleotide sequence ID" value="NZ_AP025567.1"/>
</dbReference>
<evidence type="ECO:0000313" key="2">
    <source>
        <dbReference type="Proteomes" id="UP000284841"/>
    </source>
</evidence>
<keyword evidence="2" id="KW-1185">Reference proteome</keyword>
<dbReference type="OrthoDB" id="2002608at2"/>
<dbReference type="STRING" id="1776384.GCA_900086585_04281"/>
<sequence>MEKDTTRTLSKALEKIHMSEEADQFIEKHSQSDFAYFYEYLNWIIAKKELTTAEVITRSGVNKNYVYNILNGDKKKPGRDKILALCIGARMSYSETQRALEIGNVAPLYPKDERDVRIAVGINSGAGDVMKINLILDEYGLEPINV</sequence>
<gene>
    <name evidence="1" type="ORF">DW099_09595</name>
</gene>
<proteinExistence type="predicted"/>
<protein>
    <submittedName>
        <fullName evidence="1">XRE family transcriptional regulator</fullName>
    </submittedName>
</protein>
<accession>A0A415E4S4</accession>
<reference evidence="1 2" key="1">
    <citation type="submission" date="2018-08" db="EMBL/GenBank/DDBJ databases">
        <title>A genome reference for cultivated species of the human gut microbiota.</title>
        <authorList>
            <person name="Zou Y."/>
            <person name="Xue W."/>
            <person name="Luo G."/>
        </authorList>
    </citation>
    <scope>NUCLEOTIDE SEQUENCE [LARGE SCALE GENOMIC DNA]</scope>
    <source>
        <strain evidence="1 2">AM07-24</strain>
    </source>
</reference>
<name>A0A415E4S4_9FIRM</name>
<dbReference type="SUPFAM" id="SSF47413">
    <property type="entry name" value="lambda repressor-like DNA-binding domains"/>
    <property type="match status" value="1"/>
</dbReference>